<gene>
    <name evidence="3" type="ORF">B0H66DRAFT_533120</name>
</gene>
<evidence type="ECO:0000313" key="4">
    <source>
        <dbReference type="Proteomes" id="UP001283341"/>
    </source>
</evidence>
<reference evidence="3" key="1">
    <citation type="journal article" date="2023" name="Mol. Phylogenet. Evol.">
        <title>Genome-scale phylogeny and comparative genomics of the fungal order Sordariales.</title>
        <authorList>
            <person name="Hensen N."/>
            <person name="Bonometti L."/>
            <person name="Westerberg I."/>
            <person name="Brannstrom I.O."/>
            <person name="Guillou S."/>
            <person name="Cros-Aarteil S."/>
            <person name="Calhoun S."/>
            <person name="Haridas S."/>
            <person name="Kuo A."/>
            <person name="Mondo S."/>
            <person name="Pangilinan J."/>
            <person name="Riley R."/>
            <person name="LaButti K."/>
            <person name="Andreopoulos B."/>
            <person name="Lipzen A."/>
            <person name="Chen C."/>
            <person name="Yan M."/>
            <person name="Daum C."/>
            <person name="Ng V."/>
            <person name="Clum A."/>
            <person name="Steindorff A."/>
            <person name="Ohm R.A."/>
            <person name="Martin F."/>
            <person name="Silar P."/>
            <person name="Natvig D.O."/>
            <person name="Lalanne C."/>
            <person name="Gautier V."/>
            <person name="Ament-Velasquez S.L."/>
            <person name="Kruys A."/>
            <person name="Hutchinson M.I."/>
            <person name="Powell A.J."/>
            <person name="Barry K."/>
            <person name="Miller A.N."/>
            <person name="Grigoriev I.V."/>
            <person name="Debuchy R."/>
            <person name="Gladieux P."/>
            <person name="Hiltunen Thoren M."/>
            <person name="Johannesson H."/>
        </authorList>
    </citation>
    <scope>NUCLEOTIDE SEQUENCE</scope>
    <source>
        <strain evidence="3">CBS 118394</strain>
    </source>
</reference>
<keyword evidence="2" id="KW-0472">Membrane</keyword>
<organism evidence="3 4">
    <name type="scientific">Apodospora peruviana</name>
    <dbReference type="NCBI Taxonomy" id="516989"/>
    <lineage>
        <taxon>Eukaryota</taxon>
        <taxon>Fungi</taxon>
        <taxon>Dikarya</taxon>
        <taxon>Ascomycota</taxon>
        <taxon>Pezizomycotina</taxon>
        <taxon>Sordariomycetes</taxon>
        <taxon>Sordariomycetidae</taxon>
        <taxon>Sordariales</taxon>
        <taxon>Lasiosphaeriaceae</taxon>
        <taxon>Apodospora</taxon>
    </lineage>
</organism>
<feature type="transmembrane region" description="Helical" evidence="2">
    <location>
        <begin position="24"/>
        <end position="43"/>
    </location>
</feature>
<sequence length="207" mass="22272">MRGSSSGRVTGACSVILVRMHSSLHIGILFLAEAASGPALLVWKLHLTLATRGLLLVTDLMGWGPMMHLRAGHKPSIPRQSGIIPGIYHLPCLGGLHEPNMKEGHVNDGDMYHVQQTVCGLPPSGTSRVVVTAVQPKPCPSPFSAPVRGKLGPRALDSASRPRPLTHQLSSRDVTFCDKKVHLGTFEFKLYLSAIDIGNTVDLDPPR</sequence>
<evidence type="ECO:0000313" key="3">
    <source>
        <dbReference type="EMBL" id="KAK3318615.1"/>
    </source>
</evidence>
<dbReference type="EMBL" id="JAUEDM010000004">
    <property type="protein sequence ID" value="KAK3318615.1"/>
    <property type="molecule type" value="Genomic_DNA"/>
</dbReference>
<comment type="caution">
    <text evidence="3">The sequence shown here is derived from an EMBL/GenBank/DDBJ whole genome shotgun (WGS) entry which is preliminary data.</text>
</comment>
<keyword evidence="4" id="KW-1185">Reference proteome</keyword>
<reference evidence="3" key="2">
    <citation type="submission" date="2023-06" db="EMBL/GenBank/DDBJ databases">
        <authorList>
            <consortium name="Lawrence Berkeley National Laboratory"/>
            <person name="Haridas S."/>
            <person name="Hensen N."/>
            <person name="Bonometti L."/>
            <person name="Westerberg I."/>
            <person name="Brannstrom I.O."/>
            <person name="Guillou S."/>
            <person name="Cros-Aarteil S."/>
            <person name="Calhoun S."/>
            <person name="Kuo A."/>
            <person name="Mondo S."/>
            <person name="Pangilinan J."/>
            <person name="Riley R."/>
            <person name="Labutti K."/>
            <person name="Andreopoulos B."/>
            <person name="Lipzen A."/>
            <person name="Chen C."/>
            <person name="Yanf M."/>
            <person name="Daum C."/>
            <person name="Ng V."/>
            <person name="Clum A."/>
            <person name="Steindorff A."/>
            <person name="Ohm R."/>
            <person name="Martin F."/>
            <person name="Silar P."/>
            <person name="Natvig D."/>
            <person name="Lalanne C."/>
            <person name="Gautier V."/>
            <person name="Ament-Velasquez S.L."/>
            <person name="Kruys A."/>
            <person name="Hutchinson M.I."/>
            <person name="Powell A.J."/>
            <person name="Barry K."/>
            <person name="Miller A.N."/>
            <person name="Grigoriev I.V."/>
            <person name="Debuchy R."/>
            <person name="Gladieux P."/>
            <person name="Thoren M.H."/>
            <person name="Johannesson H."/>
        </authorList>
    </citation>
    <scope>NUCLEOTIDE SEQUENCE</scope>
    <source>
        <strain evidence="3">CBS 118394</strain>
    </source>
</reference>
<feature type="region of interest" description="Disordered" evidence="1">
    <location>
        <begin position="144"/>
        <end position="165"/>
    </location>
</feature>
<accession>A0AAE0I580</accession>
<protein>
    <submittedName>
        <fullName evidence="3">Uncharacterized protein</fullName>
    </submittedName>
</protein>
<name>A0AAE0I580_9PEZI</name>
<keyword evidence="2" id="KW-0812">Transmembrane</keyword>
<proteinExistence type="predicted"/>
<keyword evidence="2" id="KW-1133">Transmembrane helix</keyword>
<evidence type="ECO:0000256" key="1">
    <source>
        <dbReference type="SAM" id="MobiDB-lite"/>
    </source>
</evidence>
<dbReference type="Proteomes" id="UP001283341">
    <property type="component" value="Unassembled WGS sequence"/>
</dbReference>
<evidence type="ECO:0000256" key="2">
    <source>
        <dbReference type="SAM" id="Phobius"/>
    </source>
</evidence>
<dbReference type="AlphaFoldDB" id="A0AAE0I580"/>